<dbReference type="Pfam" id="PF00646">
    <property type="entry name" value="F-box"/>
    <property type="match status" value="1"/>
</dbReference>
<reference evidence="2 3" key="1">
    <citation type="submission" date="2023-01" db="EMBL/GenBank/DDBJ databases">
        <title>Analysis of 21 Apiospora genomes using comparative genomics revels a genus with tremendous synthesis potential of carbohydrate active enzymes and secondary metabolites.</title>
        <authorList>
            <person name="Sorensen T."/>
        </authorList>
    </citation>
    <scope>NUCLEOTIDE SEQUENCE [LARGE SCALE GENOMIC DNA]</scope>
    <source>
        <strain evidence="2 3">CBS 24483</strain>
    </source>
</reference>
<sequence length="417" mass="45676">MPITSLPPELLRQILGHVSTKDQETTALACRTWLTPSREAYWGSITLSLEGYVPEKLVDSLKSGGTSIPRHVHGIVIDESEEVEDRDEEETREWQEGIVAIMAHFQTVSSMTIQYLDLTKFPPALQGQILRPGMVTTTLVAGHIGAPDASMIMSFLLGNSKLIFMGLGSFKFTTAEEEATDAGNGWDPRVAVSTQYPMSKLGHFVVFGRSSVTWSVLMPLILRQSFIEDLQTLVLVSVNQDLTSKLIDRAAPSLRSLALDLTSEESVFDLGRIKSLRNLSLDIASYAAHEPVLANMVQTIRSAPSSLEYVFINTGPAVIDKEKQRDSAPPLWASLDAHLSQCPNLRGIVFIQLLSGCLGIFAAMPGALGGAFDKWKQEVLDYAESKLPVCKEKGLLRVSQTSGAWTSRAFADLNVLK</sequence>
<organism evidence="2 3">
    <name type="scientific">Apiospora aurea</name>
    <dbReference type="NCBI Taxonomy" id="335848"/>
    <lineage>
        <taxon>Eukaryota</taxon>
        <taxon>Fungi</taxon>
        <taxon>Dikarya</taxon>
        <taxon>Ascomycota</taxon>
        <taxon>Pezizomycotina</taxon>
        <taxon>Sordariomycetes</taxon>
        <taxon>Xylariomycetidae</taxon>
        <taxon>Amphisphaeriales</taxon>
        <taxon>Apiosporaceae</taxon>
        <taxon>Apiospora</taxon>
    </lineage>
</organism>
<evidence type="ECO:0000313" key="3">
    <source>
        <dbReference type="Proteomes" id="UP001391051"/>
    </source>
</evidence>
<dbReference type="Gene3D" id="1.20.1280.50">
    <property type="match status" value="1"/>
</dbReference>
<protein>
    <recommendedName>
        <fullName evidence="1">F-box domain-containing protein</fullName>
    </recommendedName>
</protein>
<evidence type="ECO:0000313" key="2">
    <source>
        <dbReference type="EMBL" id="KAK7961707.1"/>
    </source>
</evidence>
<dbReference type="EMBL" id="JAQQWE010000002">
    <property type="protein sequence ID" value="KAK7961707.1"/>
    <property type="molecule type" value="Genomic_DNA"/>
</dbReference>
<accession>A0ABR1QPX1</accession>
<name>A0ABR1QPX1_9PEZI</name>
<feature type="domain" description="F-box" evidence="1">
    <location>
        <begin position="1"/>
        <end position="45"/>
    </location>
</feature>
<evidence type="ECO:0000259" key="1">
    <source>
        <dbReference type="PROSITE" id="PS50181"/>
    </source>
</evidence>
<dbReference type="RefSeq" id="XP_066703818.1">
    <property type="nucleotide sequence ID" value="XM_066838754.1"/>
</dbReference>
<dbReference type="SUPFAM" id="SSF81383">
    <property type="entry name" value="F-box domain"/>
    <property type="match status" value="1"/>
</dbReference>
<dbReference type="GeneID" id="92071816"/>
<comment type="caution">
    <text evidence="2">The sequence shown here is derived from an EMBL/GenBank/DDBJ whole genome shotgun (WGS) entry which is preliminary data.</text>
</comment>
<dbReference type="InterPro" id="IPR036047">
    <property type="entry name" value="F-box-like_dom_sf"/>
</dbReference>
<keyword evidence="3" id="KW-1185">Reference proteome</keyword>
<dbReference type="InterPro" id="IPR001810">
    <property type="entry name" value="F-box_dom"/>
</dbReference>
<dbReference type="Proteomes" id="UP001391051">
    <property type="component" value="Unassembled WGS sequence"/>
</dbReference>
<proteinExistence type="predicted"/>
<dbReference type="PROSITE" id="PS50181">
    <property type="entry name" value="FBOX"/>
    <property type="match status" value="1"/>
</dbReference>
<gene>
    <name evidence="2" type="ORF">PG986_002532</name>
</gene>